<gene>
    <name evidence="1" type="ORF">SK128_024327</name>
</gene>
<dbReference type="EMBL" id="JAXCGZ010006334">
    <property type="protein sequence ID" value="KAK7079845.1"/>
    <property type="molecule type" value="Genomic_DNA"/>
</dbReference>
<organism evidence="1 2">
    <name type="scientific">Halocaridina rubra</name>
    <name type="common">Hawaiian red shrimp</name>
    <dbReference type="NCBI Taxonomy" id="373956"/>
    <lineage>
        <taxon>Eukaryota</taxon>
        <taxon>Metazoa</taxon>
        <taxon>Ecdysozoa</taxon>
        <taxon>Arthropoda</taxon>
        <taxon>Crustacea</taxon>
        <taxon>Multicrustacea</taxon>
        <taxon>Malacostraca</taxon>
        <taxon>Eumalacostraca</taxon>
        <taxon>Eucarida</taxon>
        <taxon>Decapoda</taxon>
        <taxon>Pleocyemata</taxon>
        <taxon>Caridea</taxon>
        <taxon>Atyoidea</taxon>
        <taxon>Atyidae</taxon>
        <taxon>Halocaridina</taxon>
    </lineage>
</organism>
<comment type="caution">
    <text evidence="1">The sequence shown here is derived from an EMBL/GenBank/DDBJ whole genome shotgun (WGS) entry which is preliminary data.</text>
</comment>
<evidence type="ECO:0000313" key="1">
    <source>
        <dbReference type="EMBL" id="KAK7079845.1"/>
    </source>
</evidence>
<protein>
    <submittedName>
        <fullName evidence="1">Uncharacterized protein</fullName>
    </submittedName>
</protein>
<keyword evidence="2" id="KW-1185">Reference proteome</keyword>
<name>A0AAN8X8K0_HALRR</name>
<dbReference type="AlphaFoldDB" id="A0AAN8X8K0"/>
<evidence type="ECO:0000313" key="2">
    <source>
        <dbReference type="Proteomes" id="UP001381693"/>
    </source>
</evidence>
<proteinExistence type="predicted"/>
<dbReference type="Proteomes" id="UP001381693">
    <property type="component" value="Unassembled WGS sequence"/>
</dbReference>
<reference evidence="1 2" key="1">
    <citation type="submission" date="2023-11" db="EMBL/GenBank/DDBJ databases">
        <title>Halocaridina rubra genome assembly.</title>
        <authorList>
            <person name="Smith C."/>
        </authorList>
    </citation>
    <scope>NUCLEOTIDE SEQUENCE [LARGE SCALE GENOMIC DNA]</scope>
    <source>
        <strain evidence="1">EP-1</strain>
        <tissue evidence="1">Whole</tissue>
    </source>
</reference>
<accession>A0AAN8X8K0</accession>
<sequence>MYTSDLFYEGRLIASGRQTAHPKFHPLTFFTARGEDFQDPNSTAFHNNSEVQRYNAFSPKLTRVYVLHGT</sequence>